<protein>
    <submittedName>
        <fullName evidence="8">Thioredoxin domain-containing protein</fullName>
    </submittedName>
</protein>
<feature type="domain" description="Thioredoxin-like fold" evidence="7">
    <location>
        <begin position="49"/>
        <end position="222"/>
    </location>
</feature>
<evidence type="ECO:0000313" key="8">
    <source>
        <dbReference type="EMBL" id="NGN66927.1"/>
    </source>
</evidence>
<keyword evidence="5" id="KW-0676">Redox-active center</keyword>
<evidence type="ECO:0000256" key="4">
    <source>
        <dbReference type="ARBA" id="ARBA00023157"/>
    </source>
</evidence>
<evidence type="ECO:0000256" key="1">
    <source>
        <dbReference type="ARBA" id="ARBA00005791"/>
    </source>
</evidence>
<gene>
    <name evidence="8" type="ORF">G5C51_23850</name>
</gene>
<dbReference type="GO" id="GO:0016491">
    <property type="term" value="F:oxidoreductase activity"/>
    <property type="evidence" value="ECO:0007669"/>
    <property type="project" value="UniProtKB-KW"/>
</dbReference>
<organism evidence="8 9">
    <name type="scientific">Streptomyces coryli</name>
    <dbReference type="NCBI Taxonomy" id="1128680"/>
    <lineage>
        <taxon>Bacteria</taxon>
        <taxon>Bacillati</taxon>
        <taxon>Actinomycetota</taxon>
        <taxon>Actinomycetes</taxon>
        <taxon>Kitasatosporales</taxon>
        <taxon>Streptomycetaceae</taxon>
        <taxon>Streptomyces</taxon>
    </lineage>
</organism>
<sequence length="229" mass="24279">MIALASVLGVIVVAGGIAFAVNKANSGDDDAKKAVVYPKGATGEDRLAIRAGKADAPSKLTVYEDFRCPACGQFEQGFSKTIGQLVDDGKLSADYHLVTLIDGNLGGKGSLNGANAAACAQDAGKFREYHDVLYANQPQETSDDFGDRSRLKELAKQVKGLSGDTFDECVDDGRYDGWVQKSQEAFGKSGHSSTPTVLLDGKNVWGQNSDLTPKKLTELVDKKAKDAKS</sequence>
<name>A0A6G4U6K3_9ACTN</name>
<dbReference type="InterPro" id="IPR012336">
    <property type="entry name" value="Thioredoxin-like_fold"/>
</dbReference>
<accession>A0A6G4U6K3</accession>
<comment type="caution">
    <text evidence="8">The sequence shown here is derived from an EMBL/GenBank/DDBJ whole genome shotgun (WGS) entry which is preliminary data.</text>
</comment>
<keyword evidence="9" id="KW-1185">Reference proteome</keyword>
<dbReference type="PANTHER" id="PTHR13887">
    <property type="entry name" value="GLUTATHIONE S-TRANSFERASE KAPPA"/>
    <property type="match status" value="1"/>
</dbReference>
<keyword evidence="3" id="KW-0560">Oxidoreductase</keyword>
<dbReference type="AlphaFoldDB" id="A0A6G4U6K3"/>
<comment type="similarity">
    <text evidence="1">Belongs to the thioredoxin family. DsbA subfamily.</text>
</comment>
<dbReference type="SUPFAM" id="SSF52833">
    <property type="entry name" value="Thioredoxin-like"/>
    <property type="match status" value="1"/>
</dbReference>
<evidence type="ECO:0000256" key="6">
    <source>
        <dbReference type="SAM" id="MobiDB-lite"/>
    </source>
</evidence>
<evidence type="ECO:0000259" key="7">
    <source>
        <dbReference type="Pfam" id="PF13462"/>
    </source>
</evidence>
<evidence type="ECO:0000256" key="3">
    <source>
        <dbReference type="ARBA" id="ARBA00023002"/>
    </source>
</evidence>
<evidence type="ECO:0000313" key="9">
    <source>
        <dbReference type="Proteomes" id="UP000481583"/>
    </source>
</evidence>
<evidence type="ECO:0000256" key="2">
    <source>
        <dbReference type="ARBA" id="ARBA00022729"/>
    </source>
</evidence>
<dbReference type="EMBL" id="JAAKZV010000117">
    <property type="protein sequence ID" value="NGN66927.1"/>
    <property type="molecule type" value="Genomic_DNA"/>
</dbReference>
<proteinExistence type="inferred from homology"/>
<dbReference type="Gene3D" id="3.40.30.10">
    <property type="entry name" value="Glutaredoxin"/>
    <property type="match status" value="1"/>
</dbReference>
<feature type="region of interest" description="Disordered" evidence="6">
    <location>
        <begin position="185"/>
        <end position="210"/>
    </location>
</feature>
<evidence type="ECO:0000256" key="5">
    <source>
        <dbReference type="ARBA" id="ARBA00023284"/>
    </source>
</evidence>
<dbReference type="Pfam" id="PF13462">
    <property type="entry name" value="Thioredoxin_4"/>
    <property type="match status" value="1"/>
</dbReference>
<keyword evidence="2" id="KW-0732">Signal</keyword>
<dbReference type="CDD" id="cd02972">
    <property type="entry name" value="DsbA_family"/>
    <property type="match status" value="1"/>
</dbReference>
<reference evidence="8 9" key="1">
    <citation type="submission" date="2020-02" db="EMBL/GenBank/DDBJ databases">
        <title>Whole-genome analyses of novel actinobacteria.</title>
        <authorList>
            <person name="Sahin N."/>
        </authorList>
    </citation>
    <scope>NUCLEOTIDE SEQUENCE [LARGE SCALE GENOMIC DNA]</scope>
    <source>
        <strain evidence="8 9">A7024</strain>
    </source>
</reference>
<dbReference type="InterPro" id="IPR036249">
    <property type="entry name" value="Thioredoxin-like_sf"/>
</dbReference>
<keyword evidence="4" id="KW-1015">Disulfide bond</keyword>
<dbReference type="PANTHER" id="PTHR13887:SF14">
    <property type="entry name" value="DISULFIDE BOND FORMATION PROTEIN D"/>
    <property type="match status" value="1"/>
</dbReference>
<dbReference type="Proteomes" id="UP000481583">
    <property type="component" value="Unassembled WGS sequence"/>
</dbReference>